<dbReference type="SUPFAM" id="SSF69279">
    <property type="entry name" value="Phage tail proteins"/>
    <property type="match status" value="1"/>
</dbReference>
<accession>A0AAJ1V691</accession>
<gene>
    <name evidence="1" type="ORF">HX001_00130</name>
</gene>
<evidence type="ECO:0000313" key="2">
    <source>
        <dbReference type="Proteomes" id="UP001170959"/>
    </source>
</evidence>
<reference evidence="1" key="1">
    <citation type="submission" date="2020-06" db="EMBL/GenBank/DDBJ databases">
        <authorList>
            <person name="Dong N."/>
        </authorList>
    </citation>
    <scope>NUCLEOTIDE SEQUENCE</scope>
    <source>
        <strain evidence="1">R655-4</strain>
    </source>
</reference>
<organism evidence="1 2">
    <name type="scientific">Empedobacter brevis</name>
    <dbReference type="NCBI Taxonomy" id="247"/>
    <lineage>
        <taxon>Bacteria</taxon>
        <taxon>Pseudomonadati</taxon>
        <taxon>Bacteroidota</taxon>
        <taxon>Flavobacteriia</taxon>
        <taxon>Flavobacteriales</taxon>
        <taxon>Weeksellaceae</taxon>
        <taxon>Empedobacter</taxon>
    </lineage>
</organism>
<dbReference type="Proteomes" id="UP001170959">
    <property type="component" value="Unassembled WGS sequence"/>
</dbReference>
<reference evidence="1" key="2">
    <citation type="journal article" date="2022" name="Sci. Total Environ.">
        <title>Prevalence, transmission, and molecular epidemiology of tet(X)-positive bacteria among humans, animals, and environmental niches in China: An epidemiological, and genomic-based study.</title>
        <authorList>
            <person name="Dong N."/>
            <person name="Zeng Y."/>
            <person name="Cai C."/>
            <person name="Sun C."/>
            <person name="Lu J."/>
            <person name="Liu C."/>
            <person name="Zhou H."/>
            <person name="Sun Q."/>
            <person name="Shu L."/>
            <person name="Wang H."/>
            <person name="Wang Y."/>
            <person name="Wang S."/>
            <person name="Wu C."/>
            <person name="Chan E.W."/>
            <person name="Chen G."/>
            <person name="Shen Z."/>
            <person name="Chen S."/>
            <person name="Zhang R."/>
        </authorList>
    </citation>
    <scope>NUCLEOTIDE SEQUENCE</scope>
    <source>
        <strain evidence="1">R655-4</strain>
    </source>
</reference>
<name>A0AAJ1V691_9FLAO</name>
<protein>
    <submittedName>
        <fullName evidence="1">Late control protein</fullName>
    </submittedName>
</protein>
<dbReference type="EMBL" id="JACAGJ010000001">
    <property type="protein sequence ID" value="MDM1070892.1"/>
    <property type="molecule type" value="Genomic_DNA"/>
</dbReference>
<comment type="caution">
    <text evidence="1">The sequence shown here is derived from an EMBL/GenBank/DDBJ whole genome shotgun (WGS) entry which is preliminary data.</text>
</comment>
<proteinExistence type="predicted"/>
<dbReference type="AlphaFoldDB" id="A0AAJ1V691"/>
<sequence length="322" mass="37241">MYVLESKIKIAGYEFNTITSVEITKSVDELTDTAIITMPAQFKVRQNGILMFTDEAIKVGDPVTITLGYERFYRGVEFRGFVSKVNPKIPIEIHCEDATWLLKRKNINKAWNKPVQLKEILQEVVKDTFIKLADNIPEMQIDKFIIQNANANKVLQKLKSEYGLSIYLNDNEELYVGLQQLNNIHQEVAYDLNYNLVENNLEYKTEESRKIKVRYTYIDKKNKKKTVEFGDDDGEIRTFHTSIISDEAKLKEMAKAELVKLKYEGFSGNVKSFLIPFATRGMTAKLINKVKPKQEGKYYINKVVTTFSDQGARRQTYITNKL</sequence>
<evidence type="ECO:0000313" key="1">
    <source>
        <dbReference type="EMBL" id="MDM1070892.1"/>
    </source>
</evidence>